<protein>
    <recommendedName>
        <fullName evidence="2">J domain-containing protein</fullName>
    </recommendedName>
</protein>
<organism evidence="3 4">
    <name type="scientific">Prymnesium parvum</name>
    <name type="common">Toxic golden alga</name>
    <dbReference type="NCBI Taxonomy" id="97485"/>
    <lineage>
        <taxon>Eukaryota</taxon>
        <taxon>Haptista</taxon>
        <taxon>Haptophyta</taxon>
        <taxon>Prymnesiophyceae</taxon>
        <taxon>Prymnesiales</taxon>
        <taxon>Prymnesiaceae</taxon>
        <taxon>Prymnesium</taxon>
    </lineage>
</organism>
<name>A0AB34IYZ1_PRYPA</name>
<dbReference type="AlphaFoldDB" id="A0AB34IYZ1"/>
<dbReference type="InterPro" id="IPR001623">
    <property type="entry name" value="DnaJ_domain"/>
</dbReference>
<keyword evidence="4" id="KW-1185">Reference proteome</keyword>
<dbReference type="InterPro" id="IPR036869">
    <property type="entry name" value="J_dom_sf"/>
</dbReference>
<proteinExistence type="predicted"/>
<dbReference type="CDD" id="cd06257">
    <property type="entry name" value="DnaJ"/>
    <property type="match status" value="1"/>
</dbReference>
<dbReference type="PRINTS" id="PR00625">
    <property type="entry name" value="JDOMAIN"/>
</dbReference>
<accession>A0AB34IYZ1</accession>
<dbReference type="SUPFAM" id="SSF46565">
    <property type="entry name" value="Chaperone J-domain"/>
    <property type="match status" value="1"/>
</dbReference>
<feature type="region of interest" description="Disordered" evidence="1">
    <location>
        <begin position="127"/>
        <end position="147"/>
    </location>
</feature>
<dbReference type="PROSITE" id="PS50076">
    <property type="entry name" value="DNAJ_2"/>
    <property type="match status" value="1"/>
</dbReference>
<sequence length="189" mass="20921">MADPFEVLGVPKNATPEEVKLKYRSLALKHHPDLNKNNAAAAEKFNRINDAYNAAMQASVQEPWRQSTRGGGRAPRPGARPPREPSGPIHRSRFNVHEWERMHYGMHGGPGQERRDSEFLRHAWRQRGPSAARHTTGPGHAGGRAHRAAAQPAQRGGSLGGFLVTAFSVMAVWGMCFQSVQNHSGVRRR</sequence>
<dbReference type="Proteomes" id="UP001515480">
    <property type="component" value="Unassembled WGS sequence"/>
</dbReference>
<feature type="region of interest" description="Disordered" evidence="1">
    <location>
        <begin position="58"/>
        <end position="90"/>
    </location>
</feature>
<comment type="caution">
    <text evidence="3">The sequence shown here is derived from an EMBL/GenBank/DDBJ whole genome shotgun (WGS) entry which is preliminary data.</text>
</comment>
<dbReference type="PANTHER" id="PTHR43948:SF10">
    <property type="entry name" value="MRJ, ISOFORM E"/>
    <property type="match status" value="1"/>
</dbReference>
<gene>
    <name evidence="3" type="ORF">AB1Y20_004642</name>
</gene>
<evidence type="ECO:0000259" key="2">
    <source>
        <dbReference type="PROSITE" id="PS50076"/>
    </source>
</evidence>
<dbReference type="PANTHER" id="PTHR43948">
    <property type="entry name" value="DNAJ HOMOLOG SUBFAMILY B"/>
    <property type="match status" value="1"/>
</dbReference>
<evidence type="ECO:0000313" key="3">
    <source>
        <dbReference type="EMBL" id="KAL1508543.1"/>
    </source>
</evidence>
<feature type="compositionally biased region" description="Polar residues" evidence="1">
    <location>
        <begin position="58"/>
        <end position="68"/>
    </location>
</feature>
<feature type="domain" description="J" evidence="2">
    <location>
        <begin position="3"/>
        <end position="72"/>
    </location>
</feature>
<dbReference type="EMBL" id="JBGBPQ010000016">
    <property type="protein sequence ID" value="KAL1508543.1"/>
    <property type="molecule type" value="Genomic_DNA"/>
</dbReference>
<evidence type="ECO:0000313" key="4">
    <source>
        <dbReference type="Proteomes" id="UP001515480"/>
    </source>
</evidence>
<evidence type="ECO:0000256" key="1">
    <source>
        <dbReference type="SAM" id="MobiDB-lite"/>
    </source>
</evidence>
<dbReference type="Gene3D" id="1.10.287.110">
    <property type="entry name" value="DnaJ domain"/>
    <property type="match status" value="1"/>
</dbReference>
<dbReference type="SMART" id="SM00271">
    <property type="entry name" value="DnaJ"/>
    <property type="match status" value="1"/>
</dbReference>
<reference evidence="3 4" key="1">
    <citation type="journal article" date="2024" name="Science">
        <title>Giant polyketide synthase enzymes in the biosynthesis of giant marine polyether toxins.</title>
        <authorList>
            <person name="Fallon T.R."/>
            <person name="Shende V.V."/>
            <person name="Wierzbicki I.H."/>
            <person name="Pendleton A.L."/>
            <person name="Watervoot N.F."/>
            <person name="Auber R.P."/>
            <person name="Gonzalez D.J."/>
            <person name="Wisecaver J.H."/>
            <person name="Moore B.S."/>
        </authorList>
    </citation>
    <scope>NUCLEOTIDE SEQUENCE [LARGE SCALE GENOMIC DNA]</scope>
    <source>
        <strain evidence="3 4">12B1</strain>
    </source>
</reference>
<dbReference type="Pfam" id="PF00226">
    <property type="entry name" value="DnaJ"/>
    <property type="match status" value="1"/>
</dbReference>